<evidence type="ECO:0000256" key="2">
    <source>
        <dbReference type="ARBA" id="ARBA00022485"/>
    </source>
</evidence>
<dbReference type="RefSeq" id="WP_053938514.1">
    <property type="nucleotide sequence ID" value="NZ_LAQT01000010.1"/>
</dbReference>
<dbReference type="PROSITE" id="PS51918">
    <property type="entry name" value="RADICAL_SAM"/>
    <property type="match status" value="1"/>
</dbReference>
<keyword evidence="6" id="KW-0411">Iron-sulfur</keyword>
<dbReference type="InterPro" id="IPR034457">
    <property type="entry name" value="Organic_radical-activating"/>
</dbReference>
<keyword evidence="3" id="KW-0949">S-adenosyl-L-methionine</keyword>
<name>A0A0N0GN12_9NEIS</name>
<keyword evidence="4" id="KW-0479">Metal-binding</keyword>
<dbReference type="Pfam" id="PF04055">
    <property type="entry name" value="Radical_SAM"/>
    <property type="match status" value="1"/>
</dbReference>
<evidence type="ECO:0000259" key="7">
    <source>
        <dbReference type="PROSITE" id="PS51918"/>
    </source>
</evidence>
<dbReference type="Gene3D" id="3.20.20.70">
    <property type="entry name" value="Aldolase class I"/>
    <property type="match status" value="1"/>
</dbReference>
<evidence type="ECO:0000256" key="3">
    <source>
        <dbReference type="ARBA" id="ARBA00022691"/>
    </source>
</evidence>
<accession>A0A0N0GN12</accession>
<dbReference type="NCBIfam" id="TIGR02495">
    <property type="entry name" value="NrdG2"/>
    <property type="match status" value="1"/>
</dbReference>
<comment type="caution">
    <text evidence="8">The sequence shown here is derived from an EMBL/GenBank/DDBJ whole genome shotgun (WGS) entry which is preliminary data.</text>
</comment>
<dbReference type="AlphaFoldDB" id="A0A0N0GN12"/>
<dbReference type="InterPro" id="IPR013785">
    <property type="entry name" value="Aldolase_TIM"/>
</dbReference>
<dbReference type="SFLD" id="SFLDG01094">
    <property type="entry name" value="Uncharacterised_Radical_SAM_Su"/>
    <property type="match status" value="1"/>
</dbReference>
<keyword evidence="8" id="KW-0670">Pyruvate</keyword>
<dbReference type="InterPro" id="IPR007197">
    <property type="entry name" value="rSAM"/>
</dbReference>
<dbReference type="PATRIC" id="fig|857265.3.peg.2977"/>
<evidence type="ECO:0000313" key="9">
    <source>
        <dbReference type="Proteomes" id="UP000037939"/>
    </source>
</evidence>
<dbReference type="STRING" id="857265.WG78_14470"/>
<evidence type="ECO:0000256" key="5">
    <source>
        <dbReference type="ARBA" id="ARBA00023004"/>
    </source>
</evidence>
<protein>
    <submittedName>
        <fullName evidence="8">Pyruvate formate lyase II activase</fullName>
    </submittedName>
</protein>
<dbReference type="PANTHER" id="PTHR30352">
    <property type="entry name" value="PYRUVATE FORMATE-LYASE-ACTIVATING ENZYME"/>
    <property type="match status" value="1"/>
</dbReference>
<keyword evidence="9" id="KW-1185">Reference proteome</keyword>
<dbReference type="SUPFAM" id="SSF102114">
    <property type="entry name" value="Radical SAM enzymes"/>
    <property type="match status" value="1"/>
</dbReference>
<keyword evidence="2" id="KW-0004">4Fe-4S</keyword>
<dbReference type="InterPro" id="IPR012840">
    <property type="entry name" value="NrdG2"/>
</dbReference>
<organism evidence="8 9">
    <name type="scientific">Amantichitinum ursilacus</name>
    <dbReference type="NCBI Taxonomy" id="857265"/>
    <lineage>
        <taxon>Bacteria</taxon>
        <taxon>Pseudomonadati</taxon>
        <taxon>Pseudomonadota</taxon>
        <taxon>Betaproteobacteria</taxon>
        <taxon>Neisseriales</taxon>
        <taxon>Chitinibacteraceae</taxon>
        <taxon>Amantichitinum</taxon>
    </lineage>
</organism>
<dbReference type="EMBL" id="LAQT01000010">
    <property type="protein sequence ID" value="KPC52271.1"/>
    <property type="molecule type" value="Genomic_DNA"/>
</dbReference>
<comment type="cofactor">
    <cofactor evidence="1">
        <name>[4Fe-4S] cluster</name>
        <dbReference type="ChEBI" id="CHEBI:49883"/>
    </cofactor>
</comment>
<reference evidence="8 9" key="1">
    <citation type="submission" date="2015-07" db="EMBL/GenBank/DDBJ databases">
        <title>Draft genome sequence of the Amantichitinum ursilacus IGB-41, a new chitin-degrading bacterium.</title>
        <authorList>
            <person name="Kirstahler P."/>
            <person name="Guenther M."/>
            <person name="Grumaz C."/>
            <person name="Rupp S."/>
            <person name="Zibek S."/>
            <person name="Sohn K."/>
        </authorList>
    </citation>
    <scope>NUCLEOTIDE SEQUENCE [LARGE SCALE GENOMIC DNA]</scope>
    <source>
        <strain evidence="8 9">IGB-41</strain>
    </source>
</reference>
<dbReference type="GO" id="GO:0051539">
    <property type="term" value="F:4 iron, 4 sulfur cluster binding"/>
    <property type="evidence" value="ECO:0007669"/>
    <property type="project" value="UniProtKB-KW"/>
</dbReference>
<evidence type="ECO:0000256" key="1">
    <source>
        <dbReference type="ARBA" id="ARBA00001966"/>
    </source>
</evidence>
<dbReference type="GO" id="GO:0016829">
    <property type="term" value="F:lyase activity"/>
    <property type="evidence" value="ECO:0007669"/>
    <property type="project" value="UniProtKB-KW"/>
</dbReference>
<proteinExistence type="predicted"/>
<dbReference type="Proteomes" id="UP000037939">
    <property type="component" value="Unassembled WGS sequence"/>
</dbReference>
<feature type="domain" description="Radical SAM core" evidence="7">
    <location>
        <begin position="22"/>
        <end position="237"/>
    </location>
</feature>
<dbReference type="GO" id="GO:0046872">
    <property type="term" value="F:metal ion binding"/>
    <property type="evidence" value="ECO:0007669"/>
    <property type="project" value="UniProtKB-KW"/>
</dbReference>
<evidence type="ECO:0000256" key="6">
    <source>
        <dbReference type="ARBA" id="ARBA00023014"/>
    </source>
</evidence>
<dbReference type="PANTHER" id="PTHR30352:SF13">
    <property type="entry name" value="GLYCYL-RADICAL ENZYME ACTIVATING ENZYME YJJW-RELATED"/>
    <property type="match status" value="1"/>
</dbReference>
<evidence type="ECO:0000256" key="4">
    <source>
        <dbReference type="ARBA" id="ARBA00022723"/>
    </source>
</evidence>
<keyword evidence="5" id="KW-0408">Iron</keyword>
<dbReference type="SFLD" id="SFLDS00029">
    <property type="entry name" value="Radical_SAM"/>
    <property type="match status" value="1"/>
</dbReference>
<keyword evidence="8" id="KW-0456">Lyase</keyword>
<evidence type="ECO:0000313" key="8">
    <source>
        <dbReference type="EMBL" id="KPC52271.1"/>
    </source>
</evidence>
<dbReference type="InterPro" id="IPR058240">
    <property type="entry name" value="rSAM_sf"/>
</dbReference>
<dbReference type="OrthoDB" id="9782387at2"/>
<gene>
    <name evidence="8" type="ORF">WG78_14470</name>
</gene>
<sequence>MTLTAQTRQPVIGGLIPFSSVDYPGQLACVVFLAGCPWRCSYCHNPHLLSRKPHAGAPAWSDTLAWLQTRRHLLDAAVFSGGEPLSEPLLPRMLADVKALGMKTALHTGGAWPERLARCLPLLDWVGFDIKAPFADYAQITTRLKSGAQARTSLQHLLASGVAYECRTTLHPALLDTAQLRRLAATLAVQGVQHYVLQPYRAAGCDQALPIAQGWPDAALLSEMGALFAHFSVRGIT</sequence>
<dbReference type="CDD" id="cd01335">
    <property type="entry name" value="Radical_SAM"/>
    <property type="match status" value="1"/>
</dbReference>